<feature type="region of interest" description="Disordered" evidence="1">
    <location>
        <begin position="170"/>
        <end position="200"/>
    </location>
</feature>
<gene>
    <name evidence="3" type="ORF">RS86_02443</name>
</gene>
<dbReference type="STRING" id="582680.RS86_02443"/>
<comment type="caution">
    <text evidence="3">The sequence shown here is derived from an EMBL/GenBank/DDBJ whole genome shotgun (WGS) entry which is preliminary data.</text>
</comment>
<keyword evidence="2" id="KW-0812">Transmembrane</keyword>
<dbReference type="EMBL" id="JYIX01000036">
    <property type="protein sequence ID" value="KJL32662.1"/>
    <property type="molecule type" value="Genomic_DNA"/>
</dbReference>
<evidence type="ECO:0000256" key="1">
    <source>
        <dbReference type="SAM" id="MobiDB-lite"/>
    </source>
</evidence>
<dbReference type="PATRIC" id="fig|582680.6.peg.2506"/>
<evidence type="ECO:0000313" key="3">
    <source>
        <dbReference type="EMBL" id="KJL32662.1"/>
    </source>
</evidence>
<evidence type="ECO:0000256" key="2">
    <source>
        <dbReference type="SAM" id="Phobius"/>
    </source>
</evidence>
<evidence type="ECO:0000313" key="4">
    <source>
        <dbReference type="Proteomes" id="UP000033740"/>
    </source>
</evidence>
<dbReference type="RefSeq" id="WP_045272518.1">
    <property type="nucleotide sequence ID" value="NZ_JYIX01000036.1"/>
</dbReference>
<name>A0A0F0LHF0_9MICO</name>
<keyword evidence="4" id="KW-1185">Reference proteome</keyword>
<keyword evidence="2" id="KW-0472">Membrane</keyword>
<feature type="transmembrane region" description="Helical" evidence="2">
    <location>
        <begin position="143"/>
        <end position="165"/>
    </location>
</feature>
<feature type="transmembrane region" description="Helical" evidence="2">
    <location>
        <begin position="118"/>
        <end position="137"/>
    </location>
</feature>
<protein>
    <submittedName>
        <fullName evidence="3">Uncharacterized protein</fullName>
    </submittedName>
</protein>
<organism evidence="3 4">
    <name type="scientific">Microbacterium azadirachtae</name>
    <dbReference type="NCBI Taxonomy" id="582680"/>
    <lineage>
        <taxon>Bacteria</taxon>
        <taxon>Bacillati</taxon>
        <taxon>Actinomycetota</taxon>
        <taxon>Actinomycetes</taxon>
        <taxon>Micrococcales</taxon>
        <taxon>Microbacteriaceae</taxon>
        <taxon>Microbacterium</taxon>
    </lineage>
</organism>
<keyword evidence="2" id="KW-1133">Transmembrane helix</keyword>
<reference evidence="3 4" key="1">
    <citation type="submission" date="2015-02" db="EMBL/GenBank/DDBJ databases">
        <title>Draft genome sequences of ten Microbacterium spp. with emphasis on heavy metal contaminated environments.</title>
        <authorList>
            <person name="Corretto E."/>
        </authorList>
    </citation>
    <scope>NUCLEOTIDE SEQUENCE [LARGE SCALE GENOMIC DNA]</scope>
    <source>
        <strain evidence="3 4">ARN176</strain>
    </source>
</reference>
<feature type="transmembrane region" description="Helical" evidence="2">
    <location>
        <begin position="52"/>
        <end position="72"/>
    </location>
</feature>
<sequence>MRGPHELTAPGSVPAPVLRIGAAVVILGGVLLLNPYPMWWWVAGAASLLSVFLPRSMGSWLGIACMALGVVLTEPSTGHTALAVLLIHAAHVIASWAWAVPWRSRIRPAVLLPGVRRLLVIQAIAQAVAALMALAVPPLHGPGFAWLAPLGAAVLTGVSAVALRVSLGPDPGQRTASRTAVGSDAGPSASTPGANVGGRS</sequence>
<feature type="transmembrane region" description="Helical" evidence="2">
    <location>
        <begin position="78"/>
        <end position="98"/>
    </location>
</feature>
<proteinExistence type="predicted"/>
<feature type="transmembrane region" description="Helical" evidence="2">
    <location>
        <begin position="20"/>
        <end position="40"/>
    </location>
</feature>
<dbReference type="Proteomes" id="UP000033740">
    <property type="component" value="Unassembled WGS sequence"/>
</dbReference>
<accession>A0A0F0LHF0</accession>
<dbReference type="AlphaFoldDB" id="A0A0F0LHF0"/>